<evidence type="ECO:0000313" key="6">
    <source>
        <dbReference type="Proteomes" id="UP001180825"/>
    </source>
</evidence>
<dbReference type="PRINTS" id="PR00344">
    <property type="entry name" value="BCTRLSENSOR"/>
</dbReference>
<protein>
    <recommendedName>
        <fullName evidence="2">histidine kinase</fullName>
        <ecNumber evidence="2">2.7.13.3</ecNumber>
    </recommendedName>
</protein>
<dbReference type="SUPFAM" id="SSF47384">
    <property type="entry name" value="Homodimeric domain of signal transducing histidine kinase"/>
    <property type="match status" value="1"/>
</dbReference>
<evidence type="ECO:0000259" key="4">
    <source>
        <dbReference type="PROSITE" id="PS50109"/>
    </source>
</evidence>
<keyword evidence="6" id="KW-1185">Reference proteome</keyword>
<keyword evidence="3" id="KW-1133">Transmembrane helix</keyword>
<dbReference type="PANTHER" id="PTHR43065">
    <property type="entry name" value="SENSOR HISTIDINE KINASE"/>
    <property type="match status" value="1"/>
</dbReference>
<dbReference type="SUPFAM" id="SSF55785">
    <property type="entry name" value="PYP-like sensor domain (PAS domain)"/>
    <property type="match status" value="1"/>
</dbReference>
<dbReference type="InterPro" id="IPR005467">
    <property type="entry name" value="His_kinase_dom"/>
</dbReference>
<dbReference type="InterPro" id="IPR036097">
    <property type="entry name" value="HisK_dim/P_sf"/>
</dbReference>
<evidence type="ECO:0000256" key="1">
    <source>
        <dbReference type="ARBA" id="ARBA00000085"/>
    </source>
</evidence>
<dbReference type="SMART" id="SM00387">
    <property type="entry name" value="HATPase_c"/>
    <property type="match status" value="1"/>
</dbReference>
<keyword evidence="3" id="KW-0812">Transmembrane</keyword>
<dbReference type="RefSeq" id="WP_310327826.1">
    <property type="nucleotide sequence ID" value="NZ_JAVDXV010000003.1"/>
</dbReference>
<dbReference type="Gene3D" id="3.30.565.10">
    <property type="entry name" value="Histidine kinase-like ATPase, C-terminal domain"/>
    <property type="match status" value="1"/>
</dbReference>
<accession>A0ABU2A725</accession>
<keyword evidence="5" id="KW-0808">Transferase</keyword>
<dbReference type="InterPro" id="IPR036890">
    <property type="entry name" value="HATPase_C_sf"/>
</dbReference>
<name>A0ABU2A725_9BURK</name>
<evidence type="ECO:0000256" key="2">
    <source>
        <dbReference type="ARBA" id="ARBA00012438"/>
    </source>
</evidence>
<dbReference type="EMBL" id="JAVDXV010000003">
    <property type="protein sequence ID" value="MDR7332810.1"/>
    <property type="molecule type" value="Genomic_DNA"/>
</dbReference>
<organism evidence="5 6">
    <name type="scientific">Roseateles asaccharophilus</name>
    <dbReference type="NCBI Taxonomy" id="582607"/>
    <lineage>
        <taxon>Bacteria</taxon>
        <taxon>Pseudomonadati</taxon>
        <taxon>Pseudomonadota</taxon>
        <taxon>Betaproteobacteria</taxon>
        <taxon>Burkholderiales</taxon>
        <taxon>Sphaerotilaceae</taxon>
        <taxon>Roseateles</taxon>
    </lineage>
</organism>
<evidence type="ECO:0000313" key="5">
    <source>
        <dbReference type="EMBL" id="MDR7332810.1"/>
    </source>
</evidence>
<dbReference type="SUPFAM" id="SSF55874">
    <property type="entry name" value="ATPase domain of HSP90 chaperone/DNA topoisomerase II/histidine kinase"/>
    <property type="match status" value="1"/>
</dbReference>
<dbReference type="CDD" id="cd00075">
    <property type="entry name" value="HATPase"/>
    <property type="match status" value="1"/>
</dbReference>
<gene>
    <name evidence="5" type="ORF">J2X21_001943</name>
</gene>
<comment type="caution">
    <text evidence="5">The sequence shown here is derived from an EMBL/GenBank/DDBJ whole genome shotgun (WGS) entry which is preliminary data.</text>
</comment>
<keyword evidence="5" id="KW-0418">Kinase</keyword>
<comment type="catalytic activity">
    <reaction evidence="1">
        <text>ATP + protein L-histidine = ADP + protein N-phospho-L-histidine.</text>
        <dbReference type="EC" id="2.7.13.3"/>
    </reaction>
</comment>
<dbReference type="PANTHER" id="PTHR43065:SF51">
    <property type="entry name" value="HISTIDINE KINASE"/>
    <property type="match status" value="1"/>
</dbReference>
<dbReference type="InterPro" id="IPR035965">
    <property type="entry name" value="PAS-like_dom_sf"/>
</dbReference>
<dbReference type="Proteomes" id="UP001180825">
    <property type="component" value="Unassembled WGS sequence"/>
</dbReference>
<keyword evidence="3" id="KW-0472">Membrane</keyword>
<feature type="domain" description="Histidine kinase" evidence="4">
    <location>
        <begin position="236"/>
        <end position="442"/>
    </location>
</feature>
<dbReference type="GO" id="GO:0016301">
    <property type="term" value="F:kinase activity"/>
    <property type="evidence" value="ECO:0007669"/>
    <property type="project" value="UniProtKB-KW"/>
</dbReference>
<proteinExistence type="predicted"/>
<dbReference type="InterPro" id="IPR003594">
    <property type="entry name" value="HATPase_dom"/>
</dbReference>
<dbReference type="InterPro" id="IPR004358">
    <property type="entry name" value="Sig_transdc_His_kin-like_C"/>
</dbReference>
<feature type="transmembrane region" description="Helical" evidence="3">
    <location>
        <begin position="35"/>
        <end position="58"/>
    </location>
</feature>
<sequence>MTLSLRTRALLSLATAAAVPPLVILGVRRLGLNDVSALLLAVAVMLPLLGWLAARWLAPLHRLTRALEGAVLSYRDGDFSLNLVADGPRELAELTRMHAELGLAFREQRQHLAQRELLLDTVVQNTPTALVLTAQSERIAIANLAARQLLSDGRSLTGLDFPTVIADLPQTLREALAGDGDRLFTVTLPDGSEETFHHSTRAFRLQGQPHRLRLLRRMTRELSRAEVSTWKRVIRVLSHELNNSLAPISSLAHSGAELARRGDTARLTQVLASIGERASHLHGFLSGYAAFAKLPAPRREAVAWPAFLERLATLGEFNLDGDVPAEPGWFDAAQIEQALMNLIKNAHESGSDPDEVALRLSTAGDELRIEVLDRGPGMSEAVLAQALLPFYSTKRAEPGSQGGTGLGLALAREIAEAHDGRIALANRDGGGLRVALTLPQPRSAASPAR</sequence>
<dbReference type="Pfam" id="PF02518">
    <property type="entry name" value="HATPase_c"/>
    <property type="match status" value="1"/>
</dbReference>
<dbReference type="PROSITE" id="PS50109">
    <property type="entry name" value="HIS_KIN"/>
    <property type="match status" value="1"/>
</dbReference>
<reference evidence="5 6" key="1">
    <citation type="submission" date="2023-07" db="EMBL/GenBank/DDBJ databases">
        <title>Sorghum-associated microbial communities from plants grown in Nebraska, USA.</title>
        <authorList>
            <person name="Schachtman D."/>
        </authorList>
    </citation>
    <scope>NUCLEOTIDE SEQUENCE [LARGE SCALE GENOMIC DNA]</scope>
    <source>
        <strain evidence="5 6">BE316</strain>
    </source>
</reference>
<dbReference type="EC" id="2.7.13.3" evidence="2"/>
<evidence type="ECO:0000256" key="3">
    <source>
        <dbReference type="SAM" id="Phobius"/>
    </source>
</evidence>